<accession>A0A4Q4ZF87</accession>
<evidence type="ECO:0000313" key="1">
    <source>
        <dbReference type="EMBL" id="RYP86840.1"/>
    </source>
</evidence>
<sequence length="149" mass="15561">MIGSDPSDWLSVLTDVGTVRTVAAPGDLSQLLTDGPTHVWRGLAEDHSTVLVDKFGDPDPVGVVVTTEELDQMAADLVLAAIDGRVTDGGDVDPWPCIAAAAVAADVWPRVLQGLDRHQAASVAGLGQRLVGPAAELCWRTARTLRSSA</sequence>
<gene>
    <name evidence="1" type="ORF">EKO23_07640</name>
</gene>
<dbReference type="Proteomes" id="UP000295198">
    <property type="component" value="Unassembled WGS sequence"/>
</dbReference>
<evidence type="ECO:0000313" key="2">
    <source>
        <dbReference type="Proteomes" id="UP000295198"/>
    </source>
</evidence>
<dbReference type="EMBL" id="SDKM01000009">
    <property type="protein sequence ID" value="RYP86840.1"/>
    <property type="molecule type" value="Genomic_DNA"/>
</dbReference>
<protein>
    <submittedName>
        <fullName evidence="1">Uncharacterized protein</fullName>
    </submittedName>
</protein>
<keyword evidence="2" id="KW-1185">Reference proteome</keyword>
<proteinExistence type="predicted"/>
<dbReference type="RefSeq" id="WP_134715860.1">
    <property type="nucleotide sequence ID" value="NZ_SDKM01000009.1"/>
</dbReference>
<name>A0A4Q4ZF87_9ACTN</name>
<dbReference type="AlphaFoldDB" id="A0A4Q4ZF87"/>
<organism evidence="1 2">
    <name type="scientific">Nocardioides guangzhouensis</name>
    <dbReference type="NCBI Taxonomy" id="2497878"/>
    <lineage>
        <taxon>Bacteria</taxon>
        <taxon>Bacillati</taxon>
        <taxon>Actinomycetota</taxon>
        <taxon>Actinomycetes</taxon>
        <taxon>Propionibacteriales</taxon>
        <taxon>Nocardioidaceae</taxon>
        <taxon>Nocardioides</taxon>
    </lineage>
</organism>
<reference evidence="1 2" key="1">
    <citation type="submission" date="2019-01" db="EMBL/GenBank/DDBJ databases">
        <title>Nocardioides guangzhouensis sp. nov., an actinobacterium isolated from soil.</title>
        <authorList>
            <person name="Fu Y."/>
            <person name="Cai Y."/>
            <person name="Lin Z."/>
            <person name="Chen P."/>
        </authorList>
    </citation>
    <scope>NUCLEOTIDE SEQUENCE [LARGE SCALE GENOMIC DNA]</scope>
    <source>
        <strain evidence="1 2">130</strain>
    </source>
</reference>
<comment type="caution">
    <text evidence="1">The sequence shown here is derived from an EMBL/GenBank/DDBJ whole genome shotgun (WGS) entry which is preliminary data.</text>
</comment>